<evidence type="ECO:0000256" key="1">
    <source>
        <dbReference type="ARBA" id="ARBA00008070"/>
    </source>
</evidence>
<dbReference type="SMART" id="SM00320">
    <property type="entry name" value="WD40"/>
    <property type="match status" value="3"/>
</dbReference>
<dbReference type="Pfam" id="PF08596">
    <property type="entry name" value="Lgl_C"/>
    <property type="match status" value="1"/>
</dbReference>
<reference evidence="4" key="1">
    <citation type="submission" date="2018-02" db="EMBL/GenBank/DDBJ databases">
        <title>Rhizophora mucronata_Transcriptome.</title>
        <authorList>
            <person name="Meera S.P."/>
            <person name="Sreeshan A."/>
            <person name="Augustine A."/>
        </authorList>
    </citation>
    <scope>NUCLEOTIDE SEQUENCE</scope>
    <source>
        <tissue evidence="4">Leaf</tissue>
    </source>
</reference>
<dbReference type="Gene3D" id="2.130.10.10">
    <property type="entry name" value="YVTN repeat-like/Quinoprotein amine dehydrogenase"/>
    <property type="match status" value="3"/>
</dbReference>
<name>A0A2P2JLE4_RHIMU</name>
<dbReference type="GO" id="GO:0019905">
    <property type="term" value="F:syntaxin binding"/>
    <property type="evidence" value="ECO:0007669"/>
    <property type="project" value="TreeGrafter"/>
</dbReference>
<dbReference type="GO" id="GO:0005886">
    <property type="term" value="C:plasma membrane"/>
    <property type="evidence" value="ECO:0007669"/>
    <property type="project" value="TreeGrafter"/>
</dbReference>
<dbReference type="GO" id="GO:0006887">
    <property type="term" value="P:exocytosis"/>
    <property type="evidence" value="ECO:0007669"/>
    <property type="project" value="UniProtKB-KW"/>
</dbReference>
<organism evidence="4">
    <name type="scientific">Rhizophora mucronata</name>
    <name type="common">Asiatic mangrove</name>
    <dbReference type="NCBI Taxonomy" id="61149"/>
    <lineage>
        <taxon>Eukaryota</taxon>
        <taxon>Viridiplantae</taxon>
        <taxon>Streptophyta</taxon>
        <taxon>Embryophyta</taxon>
        <taxon>Tracheophyta</taxon>
        <taxon>Spermatophyta</taxon>
        <taxon>Magnoliopsida</taxon>
        <taxon>eudicotyledons</taxon>
        <taxon>Gunneridae</taxon>
        <taxon>Pentapetalae</taxon>
        <taxon>rosids</taxon>
        <taxon>fabids</taxon>
        <taxon>Malpighiales</taxon>
        <taxon>Rhizophoraceae</taxon>
        <taxon>Rhizophora</taxon>
    </lineage>
</organism>
<dbReference type="EMBL" id="GGEC01013827">
    <property type="protein sequence ID" value="MBW94310.1"/>
    <property type="molecule type" value="Transcribed_RNA"/>
</dbReference>
<dbReference type="InterPro" id="IPR036322">
    <property type="entry name" value="WD40_repeat_dom_sf"/>
</dbReference>
<sequence length="1051" mass="116114">MFVKKLVEKASKKPVGNSDDSKPGDVEPRLAFHYGIPSGAILLAYDPPQMLLAISTKDGRIKLFGKDNAQALLQSPEALPSKFSQFFQNKGILVNITSSNHIEVWDVDKKLLSHVHVCKEDITAFTVMQHAPFMYVGDSIGNVSVFKLDEETCHIVQMQYNIPFHASHGTPNEVSSEIAVLHILPQPTAESKRILLVFRDGLIALWDIRESKSIFTIGGSLLQSYHEAKGATCACWACPFGSKAAVGYSNGEIFIWKIPATADIKTATTADSGTHSVPIYKLNLGYKLEKIPIKSLKWLHANGKASRLYVMGASDFASTSLLQVILLNEHTETRTIKLGFHLSEPCIDMEIISSTLENNKHKQDSFILLGKSGQIYAYDDYLIESYLLQSQSRGSPSLPKEVKLKMPFADSNITVAKFVTNASFPLGFSEEDYIQLAKNFPSLFPCEEKPKDGMLRQFSGFTNVKNLYISGHSDGAINFWDVSCQLLIPVLSLNQQSEDDFTLSGVALTALYFDGNSRLLISGDQNGTVRIFKFKPEPYASENNFLPFQGSSKKGNNHIIQSIKRVKVNGCVLSMNKSHISGQLAIGTDQGYVSVLDLEGPTLLYQKHIASEISAGIVSAQFTTCSLRGFEKNVLVVATKDSSVLALEDDTGNMLSTTTVHPKKLSKALFMQVLDGQHLLSRGSNMPNRAEISKGDSIDYGKESFVLLCSEKAVYIYSLNPVVQGVKQVHFKKKFRSSCCCWASSFYRGSDVGLILLLSTGKIEIRCLPDLSLLSDLSIRGFTHSAPKLNSTSNSSVCCSWDGELIVVNGDQEMYVVSTLLRKENFRLLNSVSQVYQKDLMLSQEGLAPGSMAPKDKIKGIFSSVIRDIKGSKPKQVPEVETEDTRESIEELSTIFLVMNFESTVKHKDSMAMDDDGIELDIDDIDLEYPGQKPKDRQNMLAALNKQKLAKKFQAFGGKIMQMKGKNEKNVSKDEEQNDKVGAVDQIKKKYGFSLGSESSAAKIAESKLHDNLTKLQGINLKATEMQDTARSFSSLAKEMLRIAEKDKQAS</sequence>
<comment type="similarity">
    <text evidence="1">Belongs to the WD repeat L(2)GL family.</text>
</comment>
<dbReference type="GO" id="GO:0045159">
    <property type="term" value="F:myosin II binding"/>
    <property type="evidence" value="ECO:0007669"/>
    <property type="project" value="TreeGrafter"/>
</dbReference>
<dbReference type="SUPFAM" id="SSF50978">
    <property type="entry name" value="WD40 repeat-like"/>
    <property type="match status" value="2"/>
</dbReference>
<evidence type="ECO:0000256" key="2">
    <source>
        <dbReference type="ARBA" id="ARBA00022483"/>
    </source>
</evidence>
<keyword evidence="2" id="KW-0268">Exocytosis</keyword>
<dbReference type="GO" id="GO:0006893">
    <property type="term" value="P:Golgi to plasma membrane transport"/>
    <property type="evidence" value="ECO:0007669"/>
    <property type="project" value="TreeGrafter"/>
</dbReference>
<dbReference type="InterPro" id="IPR001680">
    <property type="entry name" value="WD40_rpt"/>
</dbReference>
<accession>A0A2P2JLE4</accession>
<feature type="domain" description="Lethal giant larvae (Lgl)-like C-terminal" evidence="3">
    <location>
        <begin position="566"/>
        <end position="838"/>
    </location>
</feature>
<proteinExistence type="inferred from homology"/>
<dbReference type="AlphaFoldDB" id="A0A2P2JLE4"/>
<dbReference type="InterPro" id="IPR015943">
    <property type="entry name" value="WD40/YVTN_repeat-like_dom_sf"/>
</dbReference>
<evidence type="ECO:0000313" key="4">
    <source>
        <dbReference type="EMBL" id="MBW94310.1"/>
    </source>
</evidence>
<dbReference type="GO" id="GO:0005737">
    <property type="term" value="C:cytoplasm"/>
    <property type="evidence" value="ECO:0007669"/>
    <property type="project" value="TreeGrafter"/>
</dbReference>
<dbReference type="PANTHER" id="PTHR10241">
    <property type="entry name" value="LETHAL 2 GIANT LARVAE PROTEIN"/>
    <property type="match status" value="1"/>
</dbReference>
<evidence type="ECO:0000259" key="3">
    <source>
        <dbReference type="Pfam" id="PF08596"/>
    </source>
</evidence>
<dbReference type="InterPro" id="IPR013905">
    <property type="entry name" value="Lgl_C_dom"/>
</dbReference>
<protein>
    <submittedName>
        <fullName evidence="4">Uncharacterized protein LOC105628567</fullName>
    </submittedName>
</protein>
<dbReference type="PANTHER" id="PTHR10241:SF27">
    <property type="entry name" value="TRANSDUCIN_WD40 REPEAT-LIKE SUPERFAMILY PROTEIN"/>
    <property type="match status" value="1"/>
</dbReference>
<dbReference type="GO" id="GO:0005096">
    <property type="term" value="F:GTPase activator activity"/>
    <property type="evidence" value="ECO:0007669"/>
    <property type="project" value="TreeGrafter"/>
</dbReference>
<dbReference type="CDD" id="cd15873">
    <property type="entry name" value="R-SNARE_STXBP5_6"/>
    <property type="match status" value="1"/>
</dbReference>